<dbReference type="AlphaFoldDB" id="A0A914HU34"/>
<reference evidence="2" key="1">
    <citation type="submission" date="2022-11" db="UniProtKB">
        <authorList>
            <consortium name="WormBaseParasite"/>
        </authorList>
    </citation>
    <scope>IDENTIFICATION</scope>
</reference>
<dbReference type="Proteomes" id="UP000887572">
    <property type="component" value="Unplaced"/>
</dbReference>
<protein>
    <submittedName>
        <fullName evidence="2">Uncharacterized protein</fullName>
    </submittedName>
</protein>
<keyword evidence="1" id="KW-1185">Reference proteome</keyword>
<sequence>MEEYQNKQHQTIDELTEKLMVSIDQLSLKHQQQEKKIDQKALSVTIDQMLGPFQLLICLCSLSKILSAKVEIFKKPLPWELRVRQECKEEAQIVCKECGWAQCVPSDAEDTNFDPNYECCPNVRKGHKAYCCPLGYEFKCCAVLPQQKYALKPTHFPETIEEFEKTCKNGKICICGLNSHGLMRGFCCDKSSNCGCCGTDPTISKNPALDHEIAREEASCKAEIIAKVLNTKRAICEWTVMKHSYLNLACCGEDLKFIYETSDYWGRHAYYPTIHSHYDAVWWLYFYCRKKNLPQPCKDDILEKALTGPLDSFAGCDDNVHPASDCCVEHYALSLKWKNDLPSVKDGNVRPKDGQACQKQIDEEARRQHLRAGHCIWAEGWKASKCCHENYKLRIQDDYSYVLKQEYESDSGWHWGLEGKRYIWRNVTTAEMVRALDESSDCKQKEVYCACGTLHFDQIMNGMCCDSDTSCACCSKDSTISKLPEWVRKPRQVQECKDQMLLELGGQEQKTEAFCLWSEGWKDDKSKCCDKDYQLVLMDKRYADYKIRVAETPFAAIRGFDRHHPFCTARRPWIHPKVCAFEWYWVPYLRP</sequence>
<proteinExistence type="predicted"/>
<dbReference type="WBParaSite" id="Gr19_v10_g3777.t1">
    <property type="protein sequence ID" value="Gr19_v10_g3777.t1"/>
    <property type="gene ID" value="Gr19_v10_g3777"/>
</dbReference>
<evidence type="ECO:0000313" key="1">
    <source>
        <dbReference type="Proteomes" id="UP000887572"/>
    </source>
</evidence>
<evidence type="ECO:0000313" key="2">
    <source>
        <dbReference type="WBParaSite" id="Gr19_v10_g3777.t1"/>
    </source>
</evidence>
<organism evidence="1 2">
    <name type="scientific">Globodera rostochiensis</name>
    <name type="common">Golden nematode worm</name>
    <name type="synonym">Heterodera rostochiensis</name>
    <dbReference type="NCBI Taxonomy" id="31243"/>
    <lineage>
        <taxon>Eukaryota</taxon>
        <taxon>Metazoa</taxon>
        <taxon>Ecdysozoa</taxon>
        <taxon>Nematoda</taxon>
        <taxon>Chromadorea</taxon>
        <taxon>Rhabditida</taxon>
        <taxon>Tylenchina</taxon>
        <taxon>Tylenchomorpha</taxon>
        <taxon>Tylenchoidea</taxon>
        <taxon>Heteroderidae</taxon>
        <taxon>Heteroderinae</taxon>
        <taxon>Globodera</taxon>
    </lineage>
</organism>
<accession>A0A914HU34</accession>
<name>A0A914HU34_GLORO</name>